<feature type="region of interest" description="Disordered" evidence="1">
    <location>
        <begin position="431"/>
        <end position="451"/>
    </location>
</feature>
<feature type="region of interest" description="Disordered" evidence="1">
    <location>
        <begin position="225"/>
        <end position="257"/>
    </location>
</feature>
<dbReference type="AlphaFoldDB" id="A0A6P7NR08"/>
<dbReference type="InterPro" id="IPR036236">
    <property type="entry name" value="Znf_C2H2_sf"/>
</dbReference>
<dbReference type="OrthoDB" id="5877502at2759"/>
<dbReference type="PROSITE" id="PS00028">
    <property type="entry name" value="ZINC_FINGER_C2H2_1"/>
    <property type="match status" value="1"/>
</dbReference>
<protein>
    <submittedName>
        <fullName evidence="4">Uncharacterized protein si:ch211-13c6.2 isoform X1</fullName>
    </submittedName>
</protein>
<proteinExistence type="predicted"/>
<gene>
    <name evidence="4" type="primary">si:ch211-13c6.2</name>
</gene>
<feature type="region of interest" description="Disordered" evidence="1">
    <location>
        <begin position="285"/>
        <end position="374"/>
    </location>
</feature>
<feature type="compositionally biased region" description="Basic and acidic residues" evidence="1">
    <location>
        <begin position="431"/>
        <end position="444"/>
    </location>
</feature>
<dbReference type="FunCoup" id="A0A6P7NR08">
    <property type="interactions" value="95"/>
</dbReference>
<dbReference type="SUPFAM" id="SSF57667">
    <property type="entry name" value="beta-beta-alpha zinc fingers"/>
    <property type="match status" value="1"/>
</dbReference>
<evidence type="ECO:0000313" key="4">
    <source>
        <dbReference type="RefSeq" id="XP_029022331.1"/>
    </source>
</evidence>
<dbReference type="Proteomes" id="UP000515150">
    <property type="component" value="Chromosome 11"/>
</dbReference>
<name>A0A6P7NR08_BETSP</name>
<feature type="compositionally biased region" description="Basic and acidic residues" evidence="1">
    <location>
        <begin position="627"/>
        <end position="641"/>
    </location>
</feature>
<organism evidence="3 4">
    <name type="scientific">Betta splendens</name>
    <name type="common">Siamese fighting fish</name>
    <dbReference type="NCBI Taxonomy" id="158456"/>
    <lineage>
        <taxon>Eukaryota</taxon>
        <taxon>Metazoa</taxon>
        <taxon>Chordata</taxon>
        <taxon>Craniata</taxon>
        <taxon>Vertebrata</taxon>
        <taxon>Euteleostomi</taxon>
        <taxon>Actinopterygii</taxon>
        <taxon>Neopterygii</taxon>
        <taxon>Teleostei</taxon>
        <taxon>Neoteleostei</taxon>
        <taxon>Acanthomorphata</taxon>
        <taxon>Anabantaria</taxon>
        <taxon>Anabantiformes</taxon>
        <taxon>Anabantoidei</taxon>
        <taxon>Osphronemidae</taxon>
        <taxon>Betta</taxon>
    </lineage>
</organism>
<evidence type="ECO:0000259" key="2">
    <source>
        <dbReference type="PROSITE" id="PS00028"/>
    </source>
</evidence>
<dbReference type="InParanoid" id="A0A6P7NR08"/>
<feature type="compositionally biased region" description="Basic and acidic residues" evidence="1">
    <location>
        <begin position="330"/>
        <end position="346"/>
    </location>
</feature>
<feature type="region of interest" description="Disordered" evidence="1">
    <location>
        <begin position="617"/>
        <end position="642"/>
    </location>
</feature>
<dbReference type="KEGG" id="bspl:114865400"/>
<keyword evidence="3" id="KW-1185">Reference proteome</keyword>
<dbReference type="RefSeq" id="XP_029022331.1">
    <property type="nucleotide sequence ID" value="XM_029166498.3"/>
</dbReference>
<feature type="compositionally biased region" description="Basic and acidic residues" evidence="1">
    <location>
        <begin position="666"/>
        <end position="675"/>
    </location>
</feature>
<feature type="region of interest" description="Disordered" evidence="1">
    <location>
        <begin position="654"/>
        <end position="675"/>
    </location>
</feature>
<evidence type="ECO:0000256" key="1">
    <source>
        <dbReference type="SAM" id="MobiDB-lite"/>
    </source>
</evidence>
<evidence type="ECO:0000313" key="3">
    <source>
        <dbReference type="Proteomes" id="UP000515150"/>
    </source>
</evidence>
<sequence>MEKLETPYEEETGFIECTVCEKSLRGETLYKIHLTTAAHVKKEDALVAVGRAIRKHTVPEFKDIVHYLDYLKLDEPIIGLSFLDEIPSNDLQGGPRYLCRLCHHTANLPDMVHHVIGRKHRQKYVELKRQDLVTWDKESIITQGGKIIRARAEIIERQDGRGSPVALVRRGVEGRLNICKVPPREKQNRSRAQRSNEHNVPPLLPELKGYKEYSSRKFATGYQNTLQFHPDEPNPKRARRMQQSDDPLERDYMEEKLRRKSDMYREEYIDPDSRRVYKKQYAEDPYNFSPSSVSLEPDSVPRYNSREDRAHDQIPDVNYYPDMGPPQRRPFPENDPLKEFYTEEVRRRRGQSAEHQPSHRASLGERQWSLEREPGRHSMIRAGRQGSSEPEVKRGSFRDYLPKETVSYSGPSTSQLQVDVTRTMSNIPEPFRRFLKGDTNDEGSKRKRTSRFSDATVEEVEMTKEMFGDDYGPPKFGGYSRGADAPFGSNILGTQLDHPTESHMNPRGESYQKGALGTDGVFDMLKNIEIETTEDADFLNEKLCSLLREFKSRKLEKNMRNSQGRAVNNSLQADLHYETAHREDSDIRWPDLCFEDDHRGIGRREHDNRFIDYHHLGNGEPRYSNRSHHEDDSPYPERFEEPMYSSDYQPATQSFGTHSAATPLHMEVKPRLDRESRFSNKMDKITSTLLEFVARK</sequence>
<reference evidence="4" key="1">
    <citation type="submission" date="2025-08" db="UniProtKB">
        <authorList>
            <consortium name="RefSeq"/>
        </authorList>
    </citation>
    <scope>IDENTIFICATION</scope>
</reference>
<feature type="compositionally biased region" description="Basic and acidic residues" evidence="1">
    <location>
        <begin position="247"/>
        <end position="257"/>
    </location>
</feature>
<feature type="region of interest" description="Disordered" evidence="1">
    <location>
        <begin position="183"/>
        <end position="205"/>
    </location>
</feature>
<accession>A0A6P7NR08</accession>
<dbReference type="InterPro" id="IPR013087">
    <property type="entry name" value="Znf_C2H2_type"/>
</dbReference>
<dbReference type="GeneID" id="114865400"/>
<feature type="compositionally biased region" description="Basic and acidic residues" evidence="1">
    <location>
        <begin position="304"/>
        <end position="314"/>
    </location>
</feature>
<feature type="domain" description="C2H2-type" evidence="2">
    <location>
        <begin position="17"/>
        <end position="39"/>
    </location>
</feature>